<feature type="repeat" description="ANK" evidence="3">
    <location>
        <begin position="534"/>
        <end position="566"/>
    </location>
</feature>
<evidence type="ECO:0000256" key="2">
    <source>
        <dbReference type="ARBA" id="ARBA00023043"/>
    </source>
</evidence>
<dbReference type="PANTHER" id="PTHR24123:SF134">
    <property type="entry name" value="PFS DOMAIN-CONTAINING PROTEIN"/>
    <property type="match status" value="1"/>
</dbReference>
<feature type="repeat" description="ANK" evidence="3">
    <location>
        <begin position="625"/>
        <end position="657"/>
    </location>
</feature>
<dbReference type="EMBL" id="JAPEVB010000002">
    <property type="protein sequence ID" value="KAJ4393607.1"/>
    <property type="molecule type" value="Genomic_DNA"/>
</dbReference>
<dbReference type="PROSITE" id="PS50088">
    <property type="entry name" value="ANK_REPEAT"/>
    <property type="match status" value="6"/>
</dbReference>
<dbReference type="InterPro" id="IPR036770">
    <property type="entry name" value="Ankyrin_rpt-contain_sf"/>
</dbReference>
<evidence type="ECO:0000313" key="5">
    <source>
        <dbReference type="EMBL" id="KAJ4393607.1"/>
    </source>
</evidence>
<organism evidence="5 6">
    <name type="scientific">Gnomoniopsis smithogilvyi</name>
    <dbReference type="NCBI Taxonomy" id="1191159"/>
    <lineage>
        <taxon>Eukaryota</taxon>
        <taxon>Fungi</taxon>
        <taxon>Dikarya</taxon>
        <taxon>Ascomycota</taxon>
        <taxon>Pezizomycotina</taxon>
        <taxon>Sordariomycetes</taxon>
        <taxon>Sordariomycetidae</taxon>
        <taxon>Diaporthales</taxon>
        <taxon>Gnomoniaceae</taxon>
        <taxon>Gnomoniopsis</taxon>
    </lineage>
</organism>
<feature type="region of interest" description="Disordered" evidence="4">
    <location>
        <begin position="179"/>
        <end position="212"/>
    </location>
</feature>
<reference evidence="5" key="1">
    <citation type="submission" date="2022-10" db="EMBL/GenBank/DDBJ databases">
        <title>Tapping the CABI collections for fungal endophytes: first genome assemblies for Collariella, Neodidymelliopsis, Ascochyta clinopodiicola, Didymella pomorum, Didymosphaeria variabile, Neocosmospora piperis and Neocucurbitaria cava.</title>
        <authorList>
            <person name="Hill R."/>
        </authorList>
    </citation>
    <scope>NUCLEOTIDE SEQUENCE</scope>
    <source>
        <strain evidence="5">IMI 355082</strain>
    </source>
</reference>
<dbReference type="Proteomes" id="UP001140453">
    <property type="component" value="Unassembled WGS sequence"/>
</dbReference>
<dbReference type="PROSITE" id="PS50297">
    <property type="entry name" value="ANK_REP_REGION"/>
    <property type="match status" value="3"/>
</dbReference>
<accession>A0A9W8YZB9</accession>
<evidence type="ECO:0000313" key="6">
    <source>
        <dbReference type="Proteomes" id="UP001140453"/>
    </source>
</evidence>
<evidence type="ECO:0000256" key="3">
    <source>
        <dbReference type="PROSITE-ProRule" id="PRU00023"/>
    </source>
</evidence>
<feature type="repeat" description="ANK" evidence="3">
    <location>
        <begin position="718"/>
        <end position="750"/>
    </location>
</feature>
<proteinExistence type="predicted"/>
<evidence type="ECO:0000256" key="1">
    <source>
        <dbReference type="ARBA" id="ARBA00022737"/>
    </source>
</evidence>
<feature type="repeat" description="ANK" evidence="3">
    <location>
        <begin position="467"/>
        <end position="495"/>
    </location>
</feature>
<dbReference type="SUPFAM" id="SSF48403">
    <property type="entry name" value="Ankyrin repeat"/>
    <property type="match status" value="2"/>
</dbReference>
<dbReference type="InterPro" id="IPR051165">
    <property type="entry name" value="Multifunctional_ANK_Repeat"/>
</dbReference>
<comment type="caution">
    <text evidence="5">The sequence shown here is derived from an EMBL/GenBank/DDBJ whole genome shotgun (WGS) entry which is preliminary data.</text>
</comment>
<dbReference type="InterPro" id="IPR002110">
    <property type="entry name" value="Ankyrin_rpt"/>
</dbReference>
<dbReference type="OrthoDB" id="194358at2759"/>
<evidence type="ECO:0008006" key="7">
    <source>
        <dbReference type="Google" id="ProtNLM"/>
    </source>
</evidence>
<dbReference type="Pfam" id="PF00023">
    <property type="entry name" value="Ank"/>
    <property type="match status" value="1"/>
</dbReference>
<gene>
    <name evidence="5" type="ORF">N0V93_002820</name>
</gene>
<feature type="repeat" description="ANK" evidence="3">
    <location>
        <begin position="433"/>
        <end position="465"/>
    </location>
</feature>
<dbReference type="Pfam" id="PF12796">
    <property type="entry name" value="Ank_2"/>
    <property type="match status" value="3"/>
</dbReference>
<protein>
    <recommendedName>
        <fullName evidence="7">Ankyrin</fullName>
    </recommendedName>
</protein>
<sequence>MAPRKKDTAIALCDKAVALGNTIAIRMLEYFSTGRHQVQGFRELANEFLDVGRILWSIETGLKSSAADSKQKLPADMLSELEKRFRQTHDDFVVLQEIVTRFLENDKKTGFAKFAKGFKMMFADSRVDKMRASLERSREALKMSALVFRWTYGDEELDSTIGIGYTGLSAVLDRLNGTSRPIKSGPTPVHRESAPAAPQAQQPQAPPPQAALPELPRQHQQFHDDGLGFPHPPVLPALSIHDRARSPQSFDFMGNRFTGTTQIEDMHDLQGLPERAPSTIRSARSSKGPNQSMIRELTASELSSPMSTGGRSTIHGDNASTHTAETDTMIEDLLSEVDMNDHRGDRAKTDMAVVPRWEPRFTTGAGNQQYKEALLQAVQRRAHSTAEQLLNHGVEPDMVSDVSLVREAIMNKDVETIRLLLLYKADPNHFDKNGCTPLYTATELGFIEAATLLIKYGADPNLSAGPNADTPLAIAVLENRLDHVKLFLKNGGDPNHIMANGNTVLVRSIDRKTHKAVIELLLNWGSGVDTKNGEGTSPMFQCVSVQRLDIAHLLLDRGADPNLPGPKHLLWPSTYQPAFLRLLLARGADPRKAPGIMELATSVNSLESVRILLNSGVDPNAKKDGVYTPLCSAIRDNRADIVSLLLANGADPNVPASEYPCFKCVTHQRAHFLPQIIEAGGDPNEPRGIIEKAVLHNNQDALIFLLDHGVNVNAKSPEGYTPLTTAIRENRAEMVDLLLARGADVAIRGQDWPISMAVKRPNILKKLLPAVSNPKSFKGVVEMAVCADQLESIKLLLSAGFSVEDKNGGVFSPLTSAIRERNKEIVHYLIDVAGADVNAPGEHLPIIKALRRLEGQDTEILELLLERGANINQMYRGWNAVLQAVENGDAHVLRILVEKGNGVDLEQRDENDQTVMDIVNGHGWDEAVQILNKSGRRMSVFSSLSWGDILGEGGREPMDTLDED</sequence>
<dbReference type="AlphaFoldDB" id="A0A9W8YZB9"/>
<keyword evidence="2 3" id="KW-0040">ANK repeat</keyword>
<feature type="compositionally biased region" description="Low complexity" evidence="4">
    <location>
        <begin position="194"/>
        <end position="203"/>
    </location>
</feature>
<dbReference type="PANTHER" id="PTHR24123">
    <property type="entry name" value="ANKYRIN REPEAT-CONTAINING"/>
    <property type="match status" value="1"/>
</dbReference>
<feature type="region of interest" description="Disordered" evidence="4">
    <location>
        <begin position="301"/>
        <end position="324"/>
    </location>
</feature>
<evidence type="ECO:0000256" key="4">
    <source>
        <dbReference type="SAM" id="MobiDB-lite"/>
    </source>
</evidence>
<keyword evidence="6" id="KW-1185">Reference proteome</keyword>
<feature type="repeat" description="ANK" evidence="3">
    <location>
        <begin position="876"/>
        <end position="908"/>
    </location>
</feature>
<feature type="compositionally biased region" description="Polar residues" evidence="4">
    <location>
        <begin position="301"/>
        <end position="311"/>
    </location>
</feature>
<keyword evidence="1" id="KW-0677">Repeat</keyword>
<dbReference type="Gene3D" id="1.25.40.20">
    <property type="entry name" value="Ankyrin repeat-containing domain"/>
    <property type="match status" value="4"/>
</dbReference>
<dbReference type="SMART" id="SM00248">
    <property type="entry name" value="ANK"/>
    <property type="match status" value="14"/>
</dbReference>
<name>A0A9W8YZB9_9PEZI</name>